<dbReference type="Pfam" id="PF14070">
    <property type="entry name" value="YjfB_motility"/>
    <property type="match status" value="1"/>
</dbReference>
<gene>
    <name evidence="1" type="ORF">SAMN04489708_1257</name>
</gene>
<dbReference type="OrthoDB" id="8821096at2"/>
<reference evidence="2" key="1">
    <citation type="submission" date="2016-10" db="EMBL/GenBank/DDBJ databases">
        <authorList>
            <person name="Varghese N."/>
            <person name="Submissions S."/>
        </authorList>
    </citation>
    <scope>NUCLEOTIDE SEQUENCE [LARGE SCALE GENOMIC DNA]</scope>
    <source>
        <strain evidence="2">DSM 17101</strain>
    </source>
</reference>
<dbReference type="AlphaFoldDB" id="A0A1H0VDN6"/>
<dbReference type="Proteomes" id="UP000199317">
    <property type="component" value="Unassembled WGS sequence"/>
</dbReference>
<proteinExistence type="predicted"/>
<accession>A0A1H0VDN6</accession>
<dbReference type="InterPro" id="IPR025906">
    <property type="entry name" value="YjfB_motility"/>
</dbReference>
<dbReference type="RefSeq" id="WP_092837075.1">
    <property type="nucleotide sequence ID" value="NZ_CP028290.1"/>
</dbReference>
<evidence type="ECO:0000313" key="2">
    <source>
        <dbReference type="Proteomes" id="UP000199317"/>
    </source>
</evidence>
<organism evidence="1 2">
    <name type="scientific">Paracidovorax cattleyae</name>
    <dbReference type="NCBI Taxonomy" id="80868"/>
    <lineage>
        <taxon>Bacteria</taxon>
        <taxon>Pseudomonadati</taxon>
        <taxon>Pseudomonadota</taxon>
        <taxon>Betaproteobacteria</taxon>
        <taxon>Burkholderiales</taxon>
        <taxon>Comamonadaceae</taxon>
        <taxon>Paracidovorax</taxon>
    </lineage>
</organism>
<name>A0A1H0VDN6_9BURK</name>
<dbReference type="EMBL" id="FNJL01000025">
    <property type="protein sequence ID" value="SDP76206.1"/>
    <property type="molecule type" value="Genomic_DNA"/>
</dbReference>
<keyword evidence="2" id="KW-1185">Reference proteome</keyword>
<protein>
    <submittedName>
        <fullName evidence="1">Putative motility protein</fullName>
    </submittedName>
</protein>
<sequence>MDVGLTQSIVNTATAMASQKTSDAVNITVLKKAMDIQKSSAAQLLEALPQPQPQLATSGSLGTQVNTYA</sequence>
<evidence type="ECO:0000313" key="1">
    <source>
        <dbReference type="EMBL" id="SDP76206.1"/>
    </source>
</evidence>